<organism evidence="1 2">
    <name type="scientific">Opisthorchis viverrini</name>
    <name type="common">Southeast Asian liver fluke</name>
    <dbReference type="NCBI Taxonomy" id="6198"/>
    <lineage>
        <taxon>Eukaryota</taxon>
        <taxon>Metazoa</taxon>
        <taxon>Spiralia</taxon>
        <taxon>Lophotrochozoa</taxon>
        <taxon>Platyhelminthes</taxon>
        <taxon>Trematoda</taxon>
        <taxon>Digenea</taxon>
        <taxon>Opisthorchiida</taxon>
        <taxon>Opisthorchiata</taxon>
        <taxon>Opisthorchiidae</taxon>
        <taxon>Opisthorchis</taxon>
    </lineage>
</organism>
<dbReference type="GeneID" id="20318429"/>
<keyword evidence="2" id="KW-1185">Reference proteome</keyword>
<proteinExistence type="predicted"/>
<name>A0A074ZT96_OPIVI</name>
<evidence type="ECO:0000313" key="2">
    <source>
        <dbReference type="Proteomes" id="UP000054324"/>
    </source>
</evidence>
<dbReference type="KEGG" id="ovi:T265_04243"/>
<reference evidence="1 2" key="1">
    <citation type="submission" date="2013-11" db="EMBL/GenBank/DDBJ databases">
        <title>Opisthorchis viverrini - life in the bile duct.</title>
        <authorList>
            <person name="Young N.D."/>
            <person name="Nagarajan N."/>
            <person name="Lin S.J."/>
            <person name="Korhonen P.K."/>
            <person name="Jex A.R."/>
            <person name="Hall R.S."/>
            <person name="Safavi-Hemami H."/>
            <person name="Kaewkong W."/>
            <person name="Bertrand D."/>
            <person name="Gao S."/>
            <person name="Seet Q."/>
            <person name="Wongkham S."/>
            <person name="Teh B.T."/>
            <person name="Wongkham C."/>
            <person name="Intapan P.M."/>
            <person name="Maleewong W."/>
            <person name="Yang X."/>
            <person name="Hu M."/>
            <person name="Wang Z."/>
            <person name="Hofmann A."/>
            <person name="Sternberg P.W."/>
            <person name="Tan P."/>
            <person name="Wang J."/>
            <person name="Gasser R.B."/>
        </authorList>
    </citation>
    <scope>NUCLEOTIDE SEQUENCE [LARGE SCALE GENOMIC DNA]</scope>
</reference>
<dbReference type="AlphaFoldDB" id="A0A074ZT96"/>
<protein>
    <submittedName>
        <fullName evidence="1">Uncharacterized protein</fullName>
    </submittedName>
</protein>
<dbReference type="CTD" id="20318429"/>
<dbReference type="EMBL" id="KL596686">
    <property type="protein sequence ID" value="KER29057.1"/>
    <property type="molecule type" value="Genomic_DNA"/>
</dbReference>
<gene>
    <name evidence="1" type="ORF">T265_04243</name>
</gene>
<accession>A0A074ZT96</accession>
<dbReference type="RefSeq" id="XP_009167200.1">
    <property type="nucleotide sequence ID" value="XM_009168936.1"/>
</dbReference>
<evidence type="ECO:0000313" key="1">
    <source>
        <dbReference type="EMBL" id="KER29057.1"/>
    </source>
</evidence>
<sequence length="115" mass="12970">MALQSVNSVALTNAVSSALALCANVGGPNKKHVKARWFSEFQFTWLIVPSDKHMQVNPSFGEFIYKLFGVHMNSSYPLKVISDEKRKQLLGIYERRRRAQEPATVEQPAPDDSFT</sequence>
<dbReference type="Proteomes" id="UP000054324">
    <property type="component" value="Unassembled WGS sequence"/>
</dbReference>